<proteinExistence type="predicted"/>
<dbReference type="AlphaFoldDB" id="A0A0D0DPK4"/>
<reference evidence="4" key="2">
    <citation type="submission" date="2015-01" db="EMBL/GenBank/DDBJ databases">
        <title>Evolutionary Origins and Diversification of the Mycorrhizal Mutualists.</title>
        <authorList>
            <consortium name="DOE Joint Genome Institute"/>
            <consortium name="Mycorrhizal Genomics Consortium"/>
            <person name="Kohler A."/>
            <person name="Kuo A."/>
            <person name="Nagy L.G."/>
            <person name="Floudas D."/>
            <person name="Copeland A."/>
            <person name="Barry K.W."/>
            <person name="Cichocki N."/>
            <person name="Veneault-Fourrey C."/>
            <person name="LaButti K."/>
            <person name="Lindquist E.A."/>
            <person name="Lipzen A."/>
            <person name="Lundell T."/>
            <person name="Morin E."/>
            <person name="Murat C."/>
            <person name="Riley R."/>
            <person name="Ohm R."/>
            <person name="Sun H."/>
            <person name="Tunlid A."/>
            <person name="Henrissat B."/>
            <person name="Grigoriev I.V."/>
            <person name="Hibbett D.S."/>
            <person name="Martin F."/>
        </authorList>
    </citation>
    <scope>NUCLEOTIDE SEQUENCE [LARGE SCALE GENOMIC DNA]</scope>
    <source>
        <strain evidence="4">Ve08.2h10</strain>
    </source>
</reference>
<dbReference type="EMBL" id="KN824823">
    <property type="protein sequence ID" value="KIL01013.1"/>
    <property type="molecule type" value="Genomic_DNA"/>
</dbReference>
<gene>
    <name evidence="3" type="ORF">PAXRUDRAFT_128654</name>
</gene>
<dbReference type="Pfam" id="PF00035">
    <property type="entry name" value="dsrm"/>
    <property type="match status" value="1"/>
</dbReference>
<keyword evidence="4" id="KW-1185">Reference proteome</keyword>
<keyword evidence="1" id="KW-0694">RNA-binding</keyword>
<dbReference type="Proteomes" id="UP000054538">
    <property type="component" value="Unassembled WGS sequence"/>
</dbReference>
<reference evidence="3 4" key="1">
    <citation type="submission" date="2014-04" db="EMBL/GenBank/DDBJ databases">
        <authorList>
            <consortium name="DOE Joint Genome Institute"/>
            <person name="Kuo A."/>
            <person name="Kohler A."/>
            <person name="Jargeat P."/>
            <person name="Nagy L.G."/>
            <person name="Floudas D."/>
            <person name="Copeland A."/>
            <person name="Barry K.W."/>
            <person name="Cichocki N."/>
            <person name="Veneault-Fourrey C."/>
            <person name="LaButti K."/>
            <person name="Lindquist E.A."/>
            <person name="Lipzen A."/>
            <person name="Lundell T."/>
            <person name="Morin E."/>
            <person name="Murat C."/>
            <person name="Sun H."/>
            <person name="Tunlid A."/>
            <person name="Henrissat B."/>
            <person name="Grigoriev I.V."/>
            <person name="Hibbett D.S."/>
            <person name="Martin F."/>
            <person name="Nordberg H.P."/>
            <person name="Cantor M.N."/>
            <person name="Hua S.X."/>
        </authorList>
    </citation>
    <scope>NUCLEOTIDE SEQUENCE [LARGE SCALE GENOMIC DNA]</scope>
    <source>
        <strain evidence="3 4">Ve08.2h10</strain>
    </source>
</reference>
<evidence type="ECO:0000313" key="4">
    <source>
        <dbReference type="Proteomes" id="UP000054538"/>
    </source>
</evidence>
<protein>
    <recommendedName>
        <fullName evidence="2">DRBM domain-containing protein</fullName>
    </recommendedName>
</protein>
<accession>A0A0D0DPK4</accession>
<dbReference type="OrthoDB" id="112668at2759"/>
<feature type="domain" description="DRBM" evidence="2">
    <location>
        <begin position="13"/>
        <end position="83"/>
    </location>
</feature>
<name>A0A0D0DPK4_9AGAM</name>
<dbReference type="SUPFAM" id="SSF54768">
    <property type="entry name" value="dsRNA-binding domain-like"/>
    <property type="match status" value="1"/>
</dbReference>
<evidence type="ECO:0000313" key="3">
    <source>
        <dbReference type="EMBL" id="KIL01013.1"/>
    </source>
</evidence>
<dbReference type="GO" id="GO:0003723">
    <property type="term" value="F:RNA binding"/>
    <property type="evidence" value="ECO:0007669"/>
    <property type="project" value="UniProtKB-UniRule"/>
</dbReference>
<organism evidence="3 4">
    <name type="scientific">Paxillus rubicundulus Ve08.2h10</name>
    <dbReference type="NCBI Taxonomy" id="930991"/>
    <lineage>
        <taxon>Eukaryota</taxon>
        <taxon>Fungi</taxon>
        <taxon>Dikarya</taxon>
        <taxon>Basidiomycota</taxon>
        <taxon>Agaricomycotina</taxon>
        <taxon>Agaricomycetes</taxon>
        <taxon>Agaricomycetidae</taxon>
        <taxon>Boletales</taxon>
        <taxon>Paxilineae</taxon>
        <taxon>Paxillaceae</taxon>
        <taxon>Paxillus</taxon>
    </lineage>
</organism>
<dbReference type="InParanoid" id="A0A0D0DPK4"/>
<sequence>MLTDGALAHQHTDWRMYLNNFLQARHGHTGRLSWSVTLSGPRNEPWWLAIVYFDGIEYGRGVGRNKGAAMELAAEAAYRALTSSNN</sequence>
<evidence type="ECO:0000256" key="1">
    <source>
        <dbReference type="PROSITE-ProRule" id="PRU00266"/>
    </source>
</evidence>
<dbReference type="Gene3D" id="3.30.160.20">
    <property type="match status" value="1"/>
</dbReference>
<dbReference type="InterPro" id="IPR014720">
    <property type="entry name" value="dsRBD_dom"/>
</dbReference>
<dbReference type="PROSITE" id="PS50137">
    <property type="entry name" value="DS_RBD"/>
    <property type="match status" value="1"/>
</dbReference>
<dbReference type="HOGENOM" id="CLU_172700_2_0_1"/>
<evidence type="ECO:0000259" key="2">
    <source>
        <dbReference type="PROSITE" id="PS50137"/>
    </source>
</evidence>